<dbReference type="EMBL" id="BMMV01000035">
    <property type="protein sequence ID" value="GGK27598.1"/>
    <property type="molecule type" value="Genomic_DNA"/>
</dbReference>
<name>A0ABQ2EV06_9ACTN</name>
<comment type="caution">
    <text evidence="4">The sequence shown here is derived from an EMBL/GenBank/DDBJ whole genome shotgun (WGS) entry which is preliminary data.</text>
</comment>
<evidence type="ECO:0000256" key="2">
    <source>
        <dbReference type="SAM" id="Coils"/>
    </source>
</evidence>
<evidence type="ECO:0000313" key="4">
    <source>
        <dbReference type="EMBL" id="GGK27598.1"/>
    </source>
</evidence>
<feature type="domain" description="PPM-type phosphatase" evidence="3">
    <location>
        <begin position="237"/>
        <end position="446"/>
    </location>
</feature>
<dbReference type="SMART" id="SM00331">
    <property type="entry name" value="PP2C_SIG"/>
    <property type="match status" value="1"/>
</dbReference>
<dbReference type="RefSeq" id="WP_229701372.1">
    <property type="nucleotide sequence ID" value="NZ_BMMV01000035.1"/>
</dbReference>
<dbReference type="InterPro" id="IPR001932">
    <property type="entry name" value="PPM-type_phosphatase-like_dom"/>
</dbReference>
<organism evidence="4 5">
    <name type="scientific">Streptomyces camponoticapitis</name>
    <dbReference type="NCBI Taxonomy" id="1616125"/>
    <lineage>
        <taxon>Bacteria</taxon>
        <taxon>Bacillati</taxon>
        <taxon>Actinomycetota</taxon>
        <taxon>Actinomycetes</taxon>
        <taxon>Kitasatosporales</taxon>
        <taxon>Streptomycetaceae</taxon>
        <taxon>Streptomyces</taxon>
    </lineage>
</organism>
<keyword evidence="2" id="KW-0175">Coiled coil</keyword>
<feature type="coiled-coil region" evidence="2">
    <location>
        <begin position="159"/>
        <end position="203"/>
    </location>
</feature>
<reference evidence="5" key="1">
    <citation type="journal article" date="2019" name="Int. J. Syst. Evol. Microbiol.">
        <title>The Global Catalogue of Microorganisms (GCM) 10K type strain sequencing project: providing services to taxonomists for standard genome sequencing and annotation.</title>
        <authorList>
            <consortium name="The Broad Institute Genomics Platform"/>
            <consortium name="The Broad Institute Genome Sequencing Center for Infectious Disease"/>
            <person name="Wu L."/>
            <person name="Ma J."/>
        </authorList>
    </citation>
    <scope>NUCLEOTIDE SEQUENCE [LARGE SCALE GENOMIC DNA]</scope>
    <source>
        <strain evidence="5">CGMCC 4.7275</strain>
    </source>
</reference>
<dbReference type="Gene3D" id="3.60.40.10">
    <property type="entry name" value="PPM-type phosphatase domain"/>
    <property type="match status" value="1"/>
</dbReference>
<protein>
    <recommendedName>
        <fullName evidence="3">PPM-type phosphatase domain-containing protein</fullName>
    </recommendedName>
</protein>
<dbReference type="SUPFAM" id="SSF81606">
    <property type="entry name" value="PP2C-like"/>
    <property type="match status" value="1"/>
</dbReference>
<keyword evidence="1" id="KW-0378">Hydrolase</keyword>
<proteinExistence type="predicted"/>
<dbReference type="Pfam" id="PF07228">
    <property type="entry name" value="SpoIIE"/>
    <property type="match status" value="1"/>
</dbReference>
<sequence length="454" mass="49124">MTTRSTNRSEPGSARILLAVLVTEQDVFTLRRQAKILADTIGLDTRDQVRLATALSELGRDLLRPTAMTAAFTLKHEPPELQVALAWPDERVPSEESLTAVTRLLPRTAYDPAEESTDHLAGRPFLGGRITLTHPLRTAVPDPAAVQEALSAGLPATAIDDLQAQTRDLLAALHEAHAQRDELERLNEELSETNAGVMALYAELTVEHKEVVERFAEEHELALALQRTFLPAELPHTPGLELAVRYLPAAATAEIGGDFYEAVHTPNGLLLAVGDVVGHSLQAAMVMGQLRHALRAYAAQGHPPHRLLEHLDHLLHLHQPGWTATVCIVLLESGNRRLHVANAGHLPPLVIIPGGPAAYLTEHGPLLGLHLPQPLATAHDITPGTRLLMITDGLVEVRNTDLNDRMKALTAAVLSGPPDPEGLCDALLAEFGKETDDDIIVFAAHVHPLDSAKR</sequence>
<dbReference type="InterPro" id="IPR036457">
    <property type="entry name" value="PPM-type-like_dom_sf"/>
</dbReference>
<evidence type="ECO:0000256" key="1">
    <source>
        <dbReference type="ARBA" id="ARBA00022801"/>
    </source>
</evidence>
<accession>A0ABQ2EV06</accession>
<keyword evidence="5" id="KW-1185">Reference proteome</keyword>
<gene>
    <name evidence="4" type="ORF">GCM10011583_69500</name>
</gene>
<evidence type="ECO:0000313" key="5">
    <source>
        <dbReference type="Proteomes" id="UP000660265"/>
    </source>
</evidence>
<dbReference type="PANTHER" id="PTHR43156">
    <property type="entry name" value="STAGE II SPORULATION PROTEIN E-RELATED"/>
    <property type="match status" value="1"/>
</dbReference>
<dbReference type="PANTHER" id="PTHR43156:SF2">
    <property type="entry name" value="STAGE II SPORULATION PROTEIN E"/>
    <property type="match status" value="1"/>
</dbReference>
<dbReference type="InterPro" id="IPR052016">
    <property type="entry name" value="Bact_Sigma-Reg"/>
</dbReference>
<dbReference type="Proteomes" id="UP000660265">
    <property type="component" value="Unassembled WGS sequence"/>
</dbReference>
<evidence type="ECO:0000259" key="3">
    <source>
        <dbReference type="SMART" id="SM00331"/>
    </source>
</evidence>